<dbReference type="InterPro" id="IPR017871">
    <property type="entry name" value="ABC_transporter-like_CS"/>
</dbReference>
<dbReference type="SMART" id="SM00382">
    <property type="entry name" value="AAA"/>
    <property type="match status" value="1"/>
</dbReference>
<dbReference type="PANTHER" id="PTHR43335:SF2">
    <property type="entry name" value="ABC TRANSPORTER, ATP-BINDING PROTEIN"/>
    <property type="match status" value="1"/>
</dbReference>
<dbReference type="GO" id="GO:0005524">
    <property type="term" value="F:ATP binding"/>
    <property type="evidence" value="ECO:0007669"/>
    <property type="project" value="UniProtKB-KW"/>
</dbReference>
<name>A0A3Q9UJ99_9ACTN</name>
<comment type="similarity">
    <text evidence="1">Belongs to the ABC transporter superfamily.</text>
</comment>
<keyword evidence="4 5" id="KW-0067">ATP-binding</keyword>
<dbReference type="GO" id="GO:0016887">
    <property type="term" value="F:ATP hydrolysis activity"/>
    <property type="evidence" value="ECO:0007669"/>
    <property type="project" value="InterPro"/>
</dbReference>
<dbReference type="KEGG" id="aji:C0Z10_00460"/>
<evidence type="ECO:0000256" key="2">
    <source>
        <dbReference type="ARBA" id="ARBA00022448"/>
    </source>
</evidence>
<proteinExistence type="inferred from homology"/>
<dbReference type="PROSITE" id="PS50893">
    <property type="entry name" value="ABC_TRANSPORTER_2"/>
    <property type="match status" value="1"/>
</dbReference>
<dbReference type="InterPro" id="IPR003593">
    <property type="entry name" value="AAA+_ATPase"/>
</dbReference>
<evidence type="ECO:0000313" key="6">
    <source>
        <dbReference type="Proteomes" id="UP000285875"/>
    </source>
</evidence>
<evidence type="ECO:0000256" key="4">
    <source>
        <dbReference type="ARBA" id="ARBA00022840"/>
    </source>
</evidence>
<gene>
    <name evidence="5" type="ORF">C0Z10_00460</name>
</gene>
<dbReference type="SUPFAM" id="SSF52540">
    <property type="entry name" value="P-loop containing nucleoside triphosphate hydrolases"/>
    <property type="match status" value="1"/>
</dbReference>
<dbReference type="InterPro" id="IPR003439">
    <property type="entry name" value="ABC_transporter-like_ATP-bd"/>
</dbReference>
<accession>A0A3Q9UJ99</accession>
<reference evidence="6" key="1">
    <citation type="submission" date="2017-12" db="EMBL/GenBank/DDBJ databases">
        <title>Whole genome sequencing of Acidipropionibacterium jensenii strains JS279 and JS280.</title>
        <authorList>
            <person name="Deptula P."/>
            <person name="Laine P."/>
            <person name="Smolander O.-P."/>
            <person name="Paulin L."/>
            <person name="Auvinen P."/>
            <person name="Varmanen P."/>
        </authorList>
    </citation>
    <scope>NUCLEOTIDE SEQUENCE [LARGE SCALE GENOMIC DNA]</scope>
    <source>
        <strain evidence="6">JS280</strain>
    </source>
</reference>
<sequence length="344" mass="36931">MVARRRLDGRPAGLRSARPAAGSGPVRPAHRPARCRPQDAVGQVPSDWSLTVTTHLDAVSKTYGSPLRARIHPTVALHPTTLTLGSGVIGLLGPNGAGKTTLLRLLSTAMAPTAGRIVVEGHQTTASPAERTSARRLIGYLPQEVVFPRGMTAFGFLDYIAVLKEWDQTTARRAEVRRVLTLVGLQERSTVRVRKLSGGQRRRLAIAQALLGEPRLLILDEPTTGLDPEQRATLRRILSEQAGTVLLSTHQTEDVSALCDRVVVLDAGRIRFDGAVSDLLATASDHVHVGPQENDGAVHTWRTGTGMVRSVGGIPHPGASPVPPTVEDAYLLLRSRSLDEGVLR</sequence>
<evidence type="ECO:0000256" key="3">
    <source>
        <dbReference type="ARBA" id="ARBA00022741"/>
    </source>
</evidence>
<organism evidence="5 6">
    <name type="scientific">Acidipropionibacterium jensenii</name>
    <dbReference type="NCBI Taxonomy" id="1749"/>
    <lineage>
        <taxon>Bacteria</taxon>
        <taxon>Bacillati</taxon>
        <taxon>Actinomycetota</taxon>
        <taxon>Actinomycetes</taxon>
        <taxon>Propionibacteriales</taxon>
        <taxon>Propionibacteriaceae</taxon>
        <taxon>Acidipropionibacterium</taxon>
    </lineage>
</organism>
<evidence type="ECO:0000256" key="1">
    <source>
        <dbReference type="ARBA" id="ARBA00005417"/>
    </source>
</evidence>
<keyword evidence="3" id="KW-0547">Nucleotide-binding</keyword>
<dbReference type="Pfam" id="PF00005">
    <property type="entry name" value="ABC_tran"/>
    <property type="match status" value="1"/>
</dbReference>
<dbReference type="AlphaFoldDB" id="A0A3Q9UJ99"/>
<dbReference type="PANTHER" id="PTHR43335">
    <property type="entry name" value="ABC TRANSPORTER, ATP-BINDING PROTEIN"/>
    <property type="match status" value="1"/>
</dbReference>
<evidence type="ECO:0000313" key="5">
    <source>
        <dbReference type="EMBL" id="AZZ38478.1"/>
    </source>
</evidence>
<protein>
    <submittedName>
        <fullName evidence="5">ABC transporter ATP-binding protein</fullName>
    </submittedName>
</protein>
<keyword evidence="2" id="KW-0813">Transport</keyword>
<dbReference type="InterPro" id="IPR027417">
    <property type="entry name" value="P-loop_NTPase"/>
</dbReference>
<dbReference type="EMBL" id="CP025570">
    <property type="protein sequence ID" value="AZZ38478.1"/>
    <property type="molecule type" value="Genomic_DNA"/>
</dbReference>
<dbReference type="Gene3D" id="3.40.50.300">
    <property type="entry name" value="P-loop containing nucleotide triphosphate hydrolases"/>
    <property type="match status" value="1"/>
</dbReference>
<dbReference type="PROSITE" id="PS00211">
    <property type="entry name" value="ABC_TRANSPORTER_1"/>
    <property type="match status" value="1"/>
</dbReference>
<dbReference type="Proteomes" id="UP000285875">
    <property type="component" value="Chromosome"/>
</dbReference>